<evidence type="ECO:0000256" key="6">
    <source>
        <dbReference type="SAM" id="MobiDB-lite"/>
    </source>
</evidence>
<dbReference type="GO" id="GO:0005886">
    <property type="term" value="C:plasma membrane"/>
    <property type="evidence" value="ECO:0007669"/>
    <property type="project" value="UniProtKB-SubCell"/>
</dbReference>
<comment type="subcellular location">
    <subcellularLocation>
        <location evidence="1">Cell membrane</location>
        <topology evidence="1">Multi-pass membrane protein</topology>
    </subcellularLocation>
</comment>
<sequence length="456" mass="45507">MPTPPARPMPLRRSLGVVDATTLGVGSMVGAGVFVVFSPVAARAGGLLWAALLAAGGIAVANALAVAALAAAHPHSGGAYLYGRLRLGRWPGFLAGWGFVTGKTASCAAMAHAFATYAAPGAAVPLAIGAVAAVTAVNLLGITRTAGAARLLAAPVVGLLAFVVAASFASPGHPAPLPASAQPTAWAVLQAAGLLFFAFAGYARIATLGEEVKDPERTIPAAIALALGFTLVLYGLLAAALVHLLGVDGLAAATAPVREAVILLGAPAWLAAAGAALASLGALMALLAGISRTALAMAREGDLPARFAAVSPKRSVPWLAEVSVAAVVVVLLLSTDPTTIIGFSSFGVLVYYAVANAAALTLPRRNGKLGTGKLPAGGRRPDIPTPEPAQPGPAQPEPSRPPRPWYCPRWLNAAGLAGCLLLAFTLPGASVATMLAVFAAGVAVRAVALAVRRRAG</sequence>
<dbReference type="Proteomes" id="UP000325307">
    <property type="component" value="Unassembled WGS sequence"/>
</dbReference>
<evidence type="ECO:0000256" key="7">
    <source>
        <dbReference type="SAM" id="Phobius"/>
    </source>
</evidence>
<feature type="transmembrane region" description="Helical" evidence="7">
    <location>
        <begin position="266"/>
        <end position="290"/>
    </location>
</feature>
<evidence type="ECO:0000256" key="5">
    <source>
        <dbReference type="ARBA" id="ARBA00023136"/>
    </source>
</evidence>
<dbReference type="AlphaFoldDB" id="A0A5A7NQW1"/>
<feature type="transmembrane region" description="Helical" evidence="7">
    <location>
        <begin position="20"/>
        <end position="41"/>
    </location>
</feature>
<feature type="compositionally biased region" description="Pro residues" evidence="6">
    <location>
        <begin position="383"/>
        <end position="401"/>
    </location>
</feature>
<evidence type="ECO:0000256" key="4">
    <source>
        <dbReference type="ARBA" id="ARBA00022989"/>
    </source>
</evidence>
<feature type="transmembrane region" description="Helical" evidence="7">
    <location>
        <begin position="410"/>
        <end position="426"/>
    </location>
</feature>
<feature type="transmembrane region" description="Helical" evidence="7">
    <location>
        <begin position="184"/>
        <end position="203"/>
    </location>
</feature>
<dbReference type="EMBL" id="BKDJ01000002">
    <property type="protein sequence ID" value="GER22191.1"/>
    <property type="molecule type" value="Genomic_DNA"/>
</dbReference>
<evidence type="ECO:0000313" key="9">
    <source>
        <dbReference type="Proteomes" id="UP000325307"/>
    </source>
</evidence>
<feature type="region of interest" description="Disordered" evidence="6">
    <location>
        <begin position="370"/>
        <end position="401"/>
    </location>
</feature>
<comment type="caution">
    <text evidence="8">The sequence shown here is derived from an EMBL/GenBank/DDBJ whole genome shotgun (WGS) entry which is preliminary data.</text>
</comment>
<evidence type="ECO:0000313" key="8">
    <source>
        <dbReference type="EMBL" id="GER22191.1"/>
    </source>
</evidence>
<feature type="transmembrane region" description="Helical" evidence="7">
    <location>
        <begin position="121"/>
        <end position="140"/>
    </location>
</feature>
<dbReference type="RefSeq" id="WP_225873653.1">
    <property type="nucleotide sequence ID" value="NZ_BKDJ01000002.1"/>
</dbReference>
<reference evidence="8 9" key="1">
    <citation type="submission" date="2019-09" db="EMBL/GenBank/DDBJ databases">
        <title>Arthrobacter zafarii sp. nov., a moderately thermotolerant and halotolerant actinobacterium isolated from Cholistan desert soil of Pakistan.</title>
        <authorList>
            <person name="Amin A."/>
            <person name="Ahmed I."/>
            <person name="Khalid N."/>
            <person name="Schumann P."/>
            <person name="Busse H.J."/>
            <person name="Khan I.U."/>
            <person name="Li S."/>
            <person name="Li W.J."/>
        </authorList>
    </citation>
    <scope>NUCLEOTIDE SEQUENCE [LARGE SCALE GENOMIC DNA]</scope>
    <source>
        <strain evidence="8 9">NCCP-1664</strain>
    </source>
</reference>
<dbReference type="Gene3D" id="1.20.1740.10">
    <property type="entry name" value="Amino acid/polyamine transporter I"/>
    <property type="match status" value="1"/>
</dbReference>
<gene>
    <name evidence="8" type="ORF">NCCP1664_06880</name>
</gene>
<keyword evidence="3 7" id="KW-0812">Transmembrane</keyword>
<evidence type="ECO:0000256" key="3">
    <source>
        <dbReference type="ARBA" id="ARBA00022692"/>
    </source>
</evidence>
<keyword evidence="4 7" id="KW-1133">Transmembrane helix</keyword>
<dbReference type="Pfam" id="PF13520">
    <property type="entry name" value="AA_permease_2"/>
    <property type="match status" value="1"/>
</dbReference>
<feature type="transmembrane region" description="Helical" evidence="7">
    <location>
        <begin position="316"/>
        <end position="334"/>
    </location>
</feature>
<feature type="transmembrane region" description="Helical" evidence="7">
    <location>
        <begin position="152"/>
        <end position="172"/>
    </location>
</feature>
<dbReference type="InterPro" id="IPR050367">
    <property type="entry name" value="APC_superfamily"/>
</dbReference>
<dbReference type="PANTHER" id="PTHR42770:SF7">
    <property type="entry name" value="MEMBRANE PROTEIN"/>
    <property type="match status" value="1"/>
</dbReference>
<keyword evidence="9" id="KW-1185">Reference proteome</keyword>
<proteinExistence type="predicted"/>
<keyword evidence="2" id="KW-1003">Cell membrane</keyword>
<feature type="transmembrane region" description="Helical" evidence="7">
    <location>
        <begin position="340"/>
        <end position="362"/>
    </location>
</feature>
<organism evidence="8 9">
    <name type="scientific">Zafaria cholistanensis</name>
    <dbReference type="NCBI Taxonomy" id="1682741"/>
    <lineage>
        <taxon>Bacteria</taxon>
        <taxon>Bacillati</taxon>
        <taxon>Actinomycetota</taxon>
        <taxon>Actinomycetes</taxon>
        <taxon>Micrococcales</taxon>
        <taxon>Micrococcaceae</taxon>
        <taxon>Zafaria</taxon>
    </lineage>
</organism>
<evidence type="ECO:0000256" key="1">
    <source>
        <dbReference type="ARBA" id="ARBA00004651"/>
    </source>
</evidence>
<feature type="transmembrane region" description="Helical" evidence="7">
    <location>
        <begin position="47"/>
        <end position="72"/>
    </location>
</feature>
<accession>A0A5A7NQW1</accession>
<dbReference type="PANTHER" id="PTHR42770">
    <property type="entry name" value="AMINO ACID TRANSPORTER-RELATED"/>
    <property type="match status" value="1"/>
</dbReference>
<name>A0A5A7NQW1_9MICC</name>
<feature type="transmembrane region" description="Helical" evidence="7">
    <location>
        <begin position="223"/>
        <end position="246"/>
    </location>
</feature>
<dbReference type="InterPro" id="IPR002293">
    <property type="entry name" value="AA/rel_permease1"/>
</dbReference>
<keyword evidence="5 7" id="KW-0472">Membrane</keyword>
<dbReference type="GO" id="GO:0022857">
    <property type="term" value="F:transmembrane transporter activity"/>
    <property type="evidence" value="ECO:0007669"/>
    <property type="project" value="InterPro"/>
</dbReference>
<feature type="transmembrane region" description="Helical" evidence="7">
    <location>
        <begin position="432"/>
        <end position="451"/>
    </location>
</feature>
<protein>
    <submittedName>
        <fullName evidence="8">Putative transporter</fullName>
    </submittedName>
</protein>
<evidence type="ECO:0000256" key="2">
    <source>
        <dbReference type="ARBA" id="ARBA00022475"/>
    </source>
</evidence>